<organism evidence="2 3">
    <name type="scientific">Effrenium voratum</name>
    <dbReference type="NCBI Taxonomy" id="2562239"/>
    <lineage>
        <taxon>Eukaryota</taxon>
        <taxon>Sar</taxon>
        <taxon>Alveolata</taxon>
        <taxon>Dinophyceae</taxon>
        <taxon>Suessiales</taxon>
        <taxon>Symbiodiniaceae</taxon>
        <taxon>Effrenium</taxon>
    </lineage>
</organism>
<gene>
    <name evidence="2" type="ORF">EVOR1521_LOCUS3153</name>
</gene>
<feature type="region of interest" description="Disordered" evidence="1">
    <location>
        <begin position="1"/>
        <end position="249"/>
    </location>
</feature>
<protein>
    <submittedName>
        <fullName evidence="2">Uncharacterized protein</fullName>
    </submittedName>
</protein>
<evidence type="ECO:0000256" key="1">
    <source>
        <dbReference type="SAM" id="MobiDB-lite"/>
    </source>
</evidence>
<feature type="compositionally biased region" description="Basic and acidic residues" evidence="1">
    <location>
        <begin position="1"/>
        <end position="58"/>
    </location>
</feature>
<sequence length="266" mass="29324">MKREEEDARLEADRQAEQARLQEERRRGEQRKREEGEAEQARLEEERRREEQTRRESADLLTEDQPRPARRRAGFSALVAQTTNVTESSSKGASEESPATVPADCQDSMRVPEGYQESMDKTPEPGEIPSVEALLAMLEGDQEAAPEPRAPQEAQADGQEAAPEPRAPQEEAAPEPRAPQEEAAPEPRAPQEATPEAPHPEQKWPNEVVPGARARRRKGFSSVLQALPAQNTEENAADAVPSMEEKADVVPSMEALLAMLGEDADA</sequence>
<feature type="compositionally biased region" description="Low complexity" evidence="1">
    <location>
        <begin position="143"/>
        <end position="164"/>
    </location>
</feature>
<name>A0AA36HR90_9DINO</name>
<accession>A0AA36HR90</accession>
<keyword evidence="3" id="KW-1185">Reference proteome</keyword>
<evidence type="ECO:0000313" key="2">
    <source>
        <dbReference type="EMBL" id="CAJ1373285.1"/>
    </source>
</evidence>
<reference evidence="2" key="1">
    <citation type="submission" date="2023-08" db="EMBL/GenBank/DDBJ databases">
        <authorList>
            <person name="Chen Y."/>
            <person name="Shah S."/>
            <person name="Dougan E. K."/>
            <person name="Thang M."/>
            <person name="Chan C."/>
        </authorList>
    </citation>
    <scope>NUCLEOTIDE SEQUENCE</scope>
</reference>
<evidence type="ECO:0000313" key="3">
    <source>
        <dbReference type="Proteomes" id="UP001178507"/>
    </source>
</evidence>
<dbReference type="AlphaFoldDB" id="A0AA36HR90"/>
<proteinExistence type="predicted"/>
<dbReference type="EMBL" id="CAUJNA010000184">
    <property type="protein sequence ID" value="CAJ1373285.1"/>
    <property type="molecule type" value="Genomic_DNA"/>
</dbReference>
<feature type="compositionally biased region" description="Polar residues" evidence="1">
    <location>
        <begin position="222"/>
        <end position="234"/>
    </location>
</feature>
<feature type="compositionally biased region" description="Polar residues" evidence="1">
    <location>
        <begin position="79"/>
        <end position="92"/>
    </location>
</feature>
<comment type="caution">
    <text evidence="2">The sequence shown here is derived from an EMBL/GenBank/DDBJ whole genome shotgun (WGS) entry which is preliminary data.</text>
</comment>
<dbReference type="Proteomes" id="UP001178507">
    <property type="component" value="Unassembled WGS sequence"/>
</dbReference>